<dbReference type="Pfam" id="PF00512">
    <property type="entry name" value="HisKA"/>
    <property type="match status" value="1"/>
</dbReference>
<keyword evidence="6" id="KW-0808">Transferase</keyword>
<dbReference type="Gene3D" id="3.30.450.20">
    <property type="entry name" value="PAS domain"/>
    <property type="match status" value="3"/>
</dbReference>
<dbReference type="RefSeq" id="WP_180840361.1">
    <property type="nucleotide sequence ID" value="NZ_CP059154.1"/>
</dbReference>
<dbReference type="SUPFAM" id="SSF55781">
    <property type="entry name" value="GAF domain-like"/>
    <property type="match status" value="2"/>
</dbReference>
<keyword evidence="11" id="KW-0472">Membrane</keyword>
<keyword evidence="4" id="KW-1003">Cell membrane</keyword>
<dbReference type="OrthoDB" id="342253at2157"/>
<evidence type="ECO:0000256" key="1">
    <source>
        <dbReference type="ARBA" id="ARBA00000085"/>
    </source>
</evidence>
<evidence type="ECO:0000259" key="13">
    <source>
        <dbReference type="PROSITE" id="PS50109"/>
    </source>
</evidence>
<keyword evidence="8" id="KW-0418">Kinase</keyword>
<evidence type="ECO:0000256" key="4">
    <source>
        <dbReference type="ARBA" id="ARBA00022475"/>
    </source>
</evidence>
<dbReference type="InterPro" id="IPR004358">
    <property type="entry name" value="Sig_transdc_His_kin-like_C"/>
</dbReference>
<feature type="region of interest" description="Disordered" evidence="12">
    <location>
        <begin position="934"/>
        <end position="985"/>
    </location>
</feature>
<evidence type="ECO:0000313" key="17">
    <source>
        <dbReference type="Proteomes" id="UP000510869"/>
    </source>
</evidence>
<protein>
    <recommendedName>
        <fullName evidence="3">histidine kinase</fullName>
        <ecNumber evidence="3">2.7.13.3</ecNumber>
    </recommendedName>
</protein>
<evidence type="ECO:0000259" key="14">
    <source>
        <dbReference type="PROSITE" id="PS50112"/>
    </source>
</evidence>
<reference evidence="16 17" key="1">
    <citation type="submission" date="2020-07" db="EMBL/GenBank/DDBJ databases">
        <title>Natrinema (YPL30) sp. nov. and Haloterrigena xxxxxx (YPL8) sp. nov., isolated from a salt mine.</title>
        <authorList>
            <person name="Cui H."/>
        </authorList>
    </citation>
    <scope>NUCLEOTIDE SEQUENCE [LARGE SCALE GENOMIC DNA]</scope>
    <source>
        <strain evidence="16 17">YPL13</strain>
    </source>
</reference>
<evidence type="ECO:0000256" key="9">
    <source>
        <dbReference type="ARBA" id="ARBA00022840"/>
    </source>
</evidence>
<dbReference type="PANTHER" id="PTHR43304:SF1">
    <property type="entry name" value="PAC DOMAIN-CONTAINING PROTEIN"/>
    <property type="match status" value="1"/>
</dbReference>
<dbReference type="SMART" id="SM00065">
    <property type="entry name" value="GAF"/>
    <property type="match status" value="2"/>
</dbReference>
<dbReference type="GO" id="GO:0005524">
    <property type="term" value="F:ATP binding"/>
    <property type="evidence" value="ECO:0007669"/>
    <property type="project" value="UniProtKB-KW"/>
</dbReference>
<feature type="compositionally biased region" description="Polar residues" evidence="12">
    <location>
        <begin position="936"/>
        <end position="947"/>
    </location>
</feature>
<feature type="domain" description="PAS" evidence="14">
    <location>
        <begin position="188"/>
        <end position="258"/>
    </location>
</feature>
<dbReference type="InterPro" id="IPR013656">
    <property type="entry name" value="PAS_4"/>
</dbReference>
<organism evidence="16 17">
    <name type="scientific">Natrinema zhouii</name>
    <dbReference type="NCBI Taxonomy" id="1710539"/>
    <lineage>
        <taxon>Archaea</taxon>
        <taxon>Methanobacteriati</taxon>
        <taxon>Methanobacteriota</taxon>
        <taxon>Stenosarchaea group</taxon>
        <taxon>Halobacteria</taxon>
        <taxon>Halobacteriales</taxon>
        <taxon>Natrialbaceae</taxon>
        <taxon>Natrinema</taxon>
    </lineage>
</organism>
<accession>A0A7D6CPY2</accession>
<dbReference type="InterPro" id="IPR036097">
    <property type="entry name" value="HisK_dim/P_sf"/>
</dbReference>
<feature type="compositionally biased region" description="Basic and acidic residues" evidence="12">
    <location>
        <begin position="962"/>
        <end position="972"/>
    </location>
</feature>
<keyword evidence="7" id="KW-0547">Nucleotide-binding</keyword>
<evidence type="ECO:0000256" key="3">
    <source>
        <dbReference type="ARBA" id="ARBA00012438"/>
    </source>
</evidence>
<dbReference type="InterPro" id="IPR000014">
    <property type="entry name" value="PAS"/>
</dbReference>
<dbReference type="GeneID" id="56144311"/>
<feature type="region of interest" description="Disordered" evidence="12">
    <location>
        <begin position="102"/>
        <end position="124"/>
    </location>
</feature>
<keyword evidence="9" id="KW-0067">ATP-binding</keyword>
<dbReference type="PROSITE" id="PS50109">
    <property type="entry name" value="HIS_KIN"/>
    <property type="match status" value="1"/>
</dbReference>
<dbReference type="NCBIfam" id="TIGR00229">
    <property type="entry name" value="sensory_box"/>
    <property type="match status" value="1"/>
</dbReference>
<feature type="domain" description="PAC" evidence="15">
    <location>
        <begin position="530"/>
        <end position="592"/>
    </location>
</feature>
<evidence type="ECO:0000256" key="11">
    <source>
        <dbReference type="ARBA" id="ARBA00023136"/>
    </source>
</evidence>
<feature type="domain" description="PAC" evidence="15">
    <location>
        <begin position="672"/>
        <end position="723"/>
    </location>
</feature>
<evidence type="ECO:0000256" key="10">
    <source>
        <dbReference type="ARBA" id="ARBA00023012"/>
    </source>
</evidence>
<comment type="catalytic activity">
    <reaction evidence="1">
        <text>ATP + protein L-histidine = ADP + protein N-phospho-L-histidine.</text>
        <dbReference type="EC" id="2.7.13.3"/>
    </reaction>
</comment>
<keyword evidence="10" id="KW-0902">Two-component regulatory system</keyword>
<comment type="subcellular location">
    <subcellularLocation>
        <location evidence="2">Cell membrane</location>
    </subcellularLocation>
</comment>
<dbReference type="InterPro" id="IPR003018">
    <property type="entry name" value="GAF"/>
</dbReference>
<dbReference type="SUPFAM" id="SSF55785">
    <property type="entry name" value="PYP-like sensor domain (PAS domain)"/>
    <property type="match status" value="3"/>
</dbReference>
<dbReference type="SMART" id="SM00388">
    <property type="entry name" value="HisKA"/>
    <property type="match status" value="1"/>
</dbReference>
<evidence type="ECO:0000313" key="16">
    <source>
        <dbReference type="EMBL" id="QLK25171.1"/>
    </source>
</evidence>
<dbReference type="EMBL" id="CP059154">
    <property type="protein sequence ID" value="QLK25171.1"/>
    <property type="molecule type" value="Genomic_DNA"/>
</dbReference>
<dbReference type="EC" id="2.7.13.3" evidence="3"/>
<name>A0A7D6CPY2_9EURY</name>
<dbReference type="InterPro" id="IPR005467">
    <property type="entry name" value="His_kinase_dom"/>
</dbReference>
<dbReference type="CDD" id="cd00082">
    <property type="entry name" value="HisKA"/>
    <property type="match status" value="1"/>
</dbReference>
<evidence type="ECO:0000256" key="5">
    <source>
        <dbReference type="ARBA" id="ARBA00022553"/>
    </source>
</evidence>
<dbReference type="InterPro" id="IPR029016">
    <property type="entry name" value="GAF-like_dom_sf"/>
</dbReference>
<dbReference type="PANTHER" id="PTHR43304">
    <property type="entry name" value="PHYTOCHROME-LIKE PROTEIN CPH1"/>
    <property type="match status" value="1"/>
</dbReference>
<evidence type="ECO:0000259" key="15">
    <source>
        <dbReference type="PROSITE" id="PS50113"/>
    </source>
</evidence>
<evidence type="ECO:0000256" key="12">
    <source>
        <dbReference type="SAM" id="MobiDB-lite"/>
    </source>
</evidence>
<feature type="compositionally biased region" description="Acidic residues" evidence="12">
    <location>
        <begin position="973"/>
        <end position="985"/>
    </location>
</feature>
<dbReference type="Pfam" id="PF02518">
    <property type="entry name" value="HATPase_c"/>
    <property type="match status" value="1"/>
</dbReference>
<dbReference type="Gene3D" id="3.30.450.40">
    <property type="match status" value="2"/>
</dbReference>
<evidence type="ECO:0000256" key="8">
    <source>
        <dbReference type="ARBA" id="ARBA00022777"/>
    </source>
</evidence>
<proteinExistence type="predicted"/>
<dbReference type="SUPFAM" id="SSF47384">
    <property type="entry name" value="Homodimeric domain of signal transducing histidine kinase"/>
    <property type="match status" value="1"/>
</dbReference>
<gene>
    <name evidence="16" type="ORF">HYG81_13860</name>
</gene>
<feature type="domain" description="Histidine kinase" evidence="13">
    <location>
        <begin position="741"/>
        <end position="954"/>
    </location>
</feature>
<dbReference type="InterPro" id="IPR000700">
    <property type="entry name" value="PAS-assoc_C"/>
</dbReference>
<dbReference type="KEGG" id="nay:HYG81_13860"/>
<dbReference type="FunFam" id="3.30.565.10:FF:000023">
    <property type="entry name" value="PAS domain-containing sensor histidine kinase"/>
    <property type="match status" value="1"/>
</dbReference>
<dbReference type="Gene3D" id="3.30.565.10">
    <property type="entry name" value="Histidine kinase-like ATPase, C-terminal domain"/>
    <property type="match status" value="1"/>
</dbReference>
<dbReference type="InterPro" id="IPR003594">
    <property type="entry name" value="HATPase_dom"/>
</dbReference>
<dbReference type="SUPFAM" id="SSF55874">
    <property type="entry name" value="ATPase domain of HSP90 chaperone/DNA topoisomerase II/histidine kinase"/>
    <property type="match status" value="1"/>
</dbReference>
<dbReference type="Pfam" id="PF01590">
    <property type="entry name" value="GAF"/>
    <property type="match status" value="2"/>
</dbReference>
<dbReference type="SMART" id="SM00091">
    <property type="entry name" value="PAS"/>
    <property type="match status" value="3"/>
</dbReference>
<dbReference type="Pfam" id="PF08448">
    <property type="entry name" value="PAS_4"/>
    <property type="match status" value="3"/>
</dbReference>
<evidence type="ECO:0000256" key="7">
    <source>
        <dbReference type="ARBA" id="ARBA00022741"/>
    </source>
</evidence>
<evidence type="ECO:0000256" key="6">
    <source>
        <dbReference type="ARBA" id="ARBA00022679"/>
    </source>
</evidence>
<dbReference type="SMART" id="SM00387">
    <property type="entry name" value="HATPase_c"/>
    <property type="match status" value="1"/>
</dbReference>
<dbReference type="CDD" id="cd00130">
    <property type="entry name" value="PAS"/>
    <property type="match status" value="2"/>
</dbReference>
<dbReference type="InterPro" id="IPR036890">
    <property type="entry name" value="HATPase_C_sf"/>
</dbReference>
<dbReference type="AlphaFoldDB" id="A0A7D6CPY2"/>
<sequence>MAASDSSSGTLRSRVRRQEALAELGQRALESTDLDGMLAEGAAAATDALAVDACSVLELRPDGDAAVLRAGDGWDEDAVGSVTVPTDPDSWAGAAIRSAEPVVTDAERDDHGDDPFTPDRLAGRDGSVRIDGSVGICVGIGSSEEPWGVLCIHAPADRAFTDREIEFAASVADLLATAIENITERDRLESELETTVDRVTDAFFGLDTDWTIAYVNERARELIDPEGEGLLGENLWEAFPAAVGSTFEAEYHRAMETQEPTSFEEYFPPLEAWYEVHAYPSETGLSVYFRDVTDSKGTERELAETNHTLQQLYAITADRELSFDEKVDGLLALGRERLGLEGGFLARIDQAGDRFEVTHASGSNEQLRPGTVTPLSTSYCKRTIESEGLLAFTDSPLEHGIDADAYDEWELDAYLGGQVIVDGEPYGTLCFEDEATRSEPFTPAERSFVELATQWVSYELEQRAHQRDLVESERRYRTLVEQFPNGLVALFDETMEYTLAGGQILEEINTTGSDFVGQTVQQRYEGETRETFEANFDAALAGEHRFFEFERHDREWSAHAVPVEDDRGEVFAGMLMVQDVTESKAKQRQLRERETRLERFKAYTDDVLDAVDDVFYVLDETGDLMRWNETLTDVTGYTDAEVESMHALEFFEGEDATDISTAIADAFKTGHTRVEATVQTKDGTEIPYEFVASKLENPDGEPVVTGIGRDVTDQREYQQKLEGVVGDLEESNRRLEQFAYAASHDLQEPLRMVSSYLTLIEQRYADELDADGEEFIEFAVDGAQRMQQMIDGLLQYSRVDTQGDPFCPVDCEAVIDDVLADLEVRIDETDAEITAESLPQVYGDPGQLRQLFQNLLDNAITYSSNGTPRISVFADNNGETWQVSVRDRGIGIDSSDTDRIFQVFDRLHSHEEYDGTGIGLALCRRIAERHGGEISVDSQPGEGSTFTVALPTVPDADEEDEERARAPAREADTETDSPMESVTDE</sequence>
<dbReference type="InterPro" id="IPR052162">
    <property type="entry name" value="Sensor_kinase/Photoreceptor"/>
</dbReference>
<dbReference type="PROSITE" id="PS50112">
    <property type="entry name" value="PAS"/>
    <property type="match status" value="2"/>
</dbReference>
<dbReference type="PRINTS" id="PR00344">
    <property type="entry name" value="BCTRLSENSOR"/>
</dbReference>
<feature type="compositionally biased region" description="Basic and acidic residues" evidence="12">
    <location>
        <begin position="105"/>
        <end position="114"/>
    </location>
</feature>
<dbReference type="InterPro" id="IPR003661">
    <property type="entry name" value="HisK_dim/P_dom"/>
</dbReference>
<dbReference type="GO" id="GO:0000155">
    <property type="term" value="F:phosphorelay sensor kinase activity"/>
    <property type="evidence" value="ECO:0007669"/>
    <property type="project" value="InterPro"/>
</dbReference>
<dbReference type="PROSITE" id="PS50113">
    <property type="entry name" value="PAC"/>
    <property type="match status" value="2"/>
</dbReference>
<keyword evidence="5" id="KW-0597">Phosphoprotein</keyword>
<dbReference type="GO" id="GO:0005886">
    <property type="term" value="C:plasma membrane"/>
    <property type="evidence" value="ECO:0007669"/>
    <property type="project" value="UniProtKB-SubCell"/>
</dbReference>
<evidence type="ECO:0000256" key="2">
    <source>
        <dbReference type="ARBA" id="ARBA00004236"/>
    </source>
</evidence>
<keyword evidence="17" id="KW-1185">Reference proteome</keyword>
<dbReference type="InterPro" id="IPR035965">
    <property type="entry name" value="PAS-like_dom_sf"/>
</dbReference>
<dbReference type="Gene3D" id="1.10.287.130">
    <property type="match status" value="1"/>
</dbReference>
<feature type="domain" description="PAS" evidence="14">
    <location>
        <begin position="600"/>
        <end position="670"/>
    </location>
</feature>
<dbReference type="Proteomes" id="UP000510869">
    <property type="component" value="Chromosome"/>
</dbReference>